<keyword evidence="6" id="KW-0963">Cytoplasm</keyword>
<evidence type="ECO:0000256" key="7">
    <source>
        <dbReference type="ARBA" id="ARBA00022801"/>
    </source>
</evidence>
<dbReference type="Proteomes" id="UP001153712">
    <property type="component" value="Chromosome 15"/>
</dbReference>
<dbReference type="OrthoDB" id="46529at2759"/>
<evidence type="ECO:0000256" key="20">
    <source>
        <dbReference type="ARBA" id="ARBA00067273"/>
    </source>
</evidence>
<reference evidence="25" key="1">
    <citation type="submission" date="2022-01" db="EMBL/GenBank/DDBJ databases">
        <authorList>
            <person name="King R."/>
        </authorList>
    </citation>
    <scope>NUCLEOTIDE SEQUENCE</scope>
</reference>
<keyword evidence="12" id="KW-0539">Nucleus</keyword>
<comment type="catalytic activity">
    <reaction evidence="13">
        <text>octanoyl-CoA + H2O = octanoate + CoA + H(+)</text>
        <dbReference type="Rhea" id="RHEA:30143"/>
        <dbReference type="ChEBI" id="CHEBI:15377"/>
        <dbReference type="ChEBI" id="CHEBI:15378"/>
        <dbReference type="ChEBI" id="CHEBI:25646"/>
        <dbReference type="ChEBI" id="CHEBI:57287"/>
        <dbReference type="ChEBI" id="CHEBI:57386"/>
    </reaction>
    <physiologicalReaction direction="left-to-right" evidence="13">
        <dbReference type="Rhea" id="RHEA:30144"/>
    </physiologicalReaction>
</comment>
<keyword evidence="11" id="KW-0206">Cytoskeleton</keyword>
<dbReference type="GO" id="GO:0047617">
    <property type="term" value="F:fatty acyl-CoA hydrolase activity"/>
    <property type="evidence" value="ECO:0007669"/>
    <property type="project" value="InterPro"/>
</dbReference>
<organism evidence="25 26">
    <name type="scientific">Phyllotreta striolata</name>
    <name type="common">Striped flea beetle</name>
    <name type="synonym">Crioceris striolata</name>
    <dbReference type="NCBI Taxonomy" id="444603"/>
    <lineage>
        <taxon>Eukaryota</taxon>
        <taxon>Metazoa</taxon>
        <taxon>Ecdysozoa</taxon>
        <taxon>Arthropoda</taxon>
        <taxon>Hexapoda</taxon>
        <taxon>Insecta</taxon>
        <taxon>Pterygota</taxon>
        <taxon>Neoptera</taxon>
        <taxon>Endopterygota</taxon>
        <taxon>Coleoptera</taxon>
        <taxon>Polyphaga</taxon>
        <taxon>Cucujiformia</taxon>
        <taxon>Chrysomeloidea</taxon>
        <taxon>Chrysomelidae</taxon>
        <taxon>Galerucinae</taxon>
        <taxon>Alticini</taxon>
        <taxon>Phyllotreta</taxon>
    </lineage>
</organism>
<evidence type="ECO:0000259" key="24">
    <source>
        <dbReference type="Pfam" id="PF03061"/>
    </source>
</evidence>
<sequence>MAKIAFDAKLLKSLLESTPRFEKCMRSLNVLELGKGKCVAAIKIEEEHTNPMGSMHGGFATSLVDSISSWALFTHERANCASVSVNINMTFMKGAKEGEEVQIEADTLRVGNTMAFLEVSIKNKKDGSLLVKGEHTKFLYKLTNLCQLLL</sequence>
<evidence type="ECO:0000256" key="19">
    <source>
        <dbReference type="ARBA" id="ARBA00064709"/>
    </source>
</evidence>
<evidence type="ECO:0000256" key="1">
    <source>
        <dbReference type="ARBA" id="ARBA00004123"/>
    </source>
</evidence>
<evidence type="ECO:0000256" key="2">
    <source>
        <dbReference type="ARBA" id="ARBA00004173"/>
    </source>
</evidence>
<comment type="function">
    <text evidence="18">Catalyzes the hydrolysis of acyl-CoAs into free fatty acids and coenzyme A (CoASH), regulating their respective intracellular levels. Has acyl-CoA thioesterase activity towards medium (C12) and long-chain (C18) fatty acyl-CoA substrates. Can also hydrolyze 3-hydroxyphenylacetyl-CoA and 3,4-dihydroxyphenylacetyl-CoA (in vitro). May play a role in controlling adaptive thermogenesis.</text>
</comment>
<keyword evidence="7" id="KW-0378">Hydrolase</keyword>
<dbReference type="PANTHER" id="PTHR21660">
    <property type="entry name" value="THIOESTERASE SUPERFAMILY MEMBER-RELATED"/>
    <property type="match status" value="1"/>
</dbReference>
<dbReference type="GO" id="GO:0006629">
    <property type="term" value="P:lipid metabolic process"/>
    <property type="evidence" value="ECO:0007669"/>
    <property type="project" value="UniProtKB-KW"/>
</dbReference>
<evidence type="ECO:0000256" key="15">
    <source>
        <dbReference type="ARBA" id="ARBA00048074"/>
    </source>
</evidence>
<evidence type="ECO:0000256" key="8">
    <source>
        <dbReference type="ARBA" id="ARBA00022990"/>
    </source>
</evidence>
<evidence type="ECO:0000313" key="26">
    <source>
        <dbReference type="Proteomes" id="UP001153712"/>
    </source>
</evidence>
<evidence type="ECO:0000256" key="4">
    <source>
        <dbReference type="ARBA" id="ARBA00004514"/>
    </source>
</evidence>
<dbReference type="EMBL" id="OU900108">
    <property type="protein sequence ID" value="CAG9857873.1"/>
    <property type="molecule type" value="Genomic_DNA"/>
</dbReference>
<evidence type="ECO:0000256" key="18">
    <source>
        <dbReference type="ARBA" id="ARBA00058205"/>
    </source>
</evidence>
<evidence type="ECO:0000256" key="12">
    <source>
        <dbReference type="ARBA" id="ARBA00023242"/>
    </source>
</evidence>
<evidence type="ECO:0000256" key="5">
    <source>
        <dbReference type="ARBA" id="ARBA00008324"/>
    </source>
</evidence>
<comment type="catalytic activity">
    <reaction evidence="14">
        <text>decanoyl-CoA + H2O = decanoate + CoA + H(+)</text>
        <dbReference type="Rhea" id="RHEA:40059"/>
        <dbReference type="ChEBI" id="CHEBI:15377"/>
        <dbReference type="ChEBI" id="CHEBI:15378"/>
        <dbReference type="ChEBI" id="CHEBI:27689"/>
        <dbReference type="ChEBI" id="CHEBI:57287"/>
        <dbReference type="ChEBI" id="CHEBI:61430"/>
    </reaction>
    <physiologicalReaction direction="left-to-right" evidence="14">
        <dbReference type="Rhea" id="RHEA:40060"/>
    </physiologicalReaction>
</comment>
<comment type="subcellular location">
    <subcellularLocation>
        <location evidence="3">Cytoplasm</location>
        <location evidence="3">Cytoskeleton</location>
        <location evidence="3">Spindle</location>
    </subcellularLocation>
    <subcellularLocation>
        <location evidence="4">Cytoplasm</location>
        <location evidence="4">Cytosol</location>
    </subcellularLocation>
    <subcellularLocation>
        <location evidence="2">Mitochondrion</location>
    </subcellularLocation>
    <subcellularLocation>
        <location evidence="1">Nucleus</location>
    </subcellularLocation>
</comment>
<dbReference type="Gene3D" id="3.10.129.10">
    <property type="entry name" value="Hotdog Thioesterase"/>
    <property type="match status" value="1"/>
</dbReference>
<dbReference type="CDD" id="cd03443">
    <property type="entry name" value="PaaI_thioesterase"/>
    <property type="match status" value="1"/>
</dbReference>
<dbReference type="GO" id="GO:0005739">
    <property type="term" value="C:mitochondrion"/>
    <property type="evidence" value="ECO:0007669"/>
    <property type="project" value="UniProtKB-SubCell"/>
</dbReference>
<evidence type="ECO:0000256" key="22">
    <source>
        <dbReference type="ARBA" id="ARBA00081533"/>
    </source>
</evidence>
<evidence type="ECO:0000256" key="17">
    <source>
        <dbReference type="ARBA" id="ARBA00052976"/>
    </source>
</evidence>
<dbReference type="GO" id="GO:0005819">
    <property type="term" value="C:spindle"/>
    <property type="evidence" value="ECO:0007669"/>
    <property type="project" value="UniProtKB-SubCell"/>
</dbReference>
<keyword evidence="8" id="KW-0007">Acetylation</keyword>
<keyword evidence="9" id="KW-0443">Lipid metabolism</keyword>
<evidence type="ECO:0000256" key="11">
    <source>
        <dbReference type="ARBA" id="ARBA00023212"/>
    </source>
</evidence>
<feature type="domain" description="Thioesterase" evidence="24">
    <location>
        <begin position="52"/>
        <end position="127"/>
    </location>
</feature>
<evidence type="ECO:0000256" key="16">
    <source>
        <dbReference type="ARBA" id="ARBA00050199"/>
    </source>
</evidence>
<comment type="subunit">
    <text evidence="19">Homotetramer. Interacts with PCTP.</text>
</comment>
<dbReference type="FunFam" id="3.10.129.10:FF:000021">
    <property type="entry name" value="Acyl-coenzyme A thioesterase 13"/>
    <property type="match status" value="1"/>
</dbReference>
<dbReference type="InterPro" id="IPR039298">
    <property type="entry name" value="ACOT13"/>
</dbReference>
<evidence type="ECO:0000256" key="9">
    <source>
        <dbReference type="ARBA" id="ARBA00023098"/>
    </source>
</evidence>
<dbReference type="Pfam" id="PF03061">
    <property type="entry name" value="4HBT"/>
    <property type="match status" value="1"/>
</dbReference>
<comment type="similarity">
    <text evidence="5">Belongs to the thioesterase PaaI family.</text>
</comment>
<evidence type="ECO:0000256" key="23">
    <source>
        <dbReference type="ARBA" id="ARBA00083956"/>
    </source>
</evidence>
<dbReference type="GO" id="GO:0005634">
    <property type="term" value="C:nucleus"/>
    <property type="evidence" value="ECO:0007669"/>
    <property type="project" value="UniProtKB-SubCell"/>
</dbReference>
<dbReference type="InterPro" id="IPR006683">
    <property type="entry name" value="Thioestr_dom"/>
</dbReference>
<dbReference type="InterPro" id="IPR029069">
    <property type="entry name" value="HotDog_dom_sf"/>
</dbReference>
<proteinExistence type="inferred from homology"/>
<comment type="catalytic activity">
    <reaction evidence="15">
        <text>dodecanoyl-CoA + H2O = dodecanoate + CoA + H(+)</text>
        <dbReference type="Rhea" id="RHEA:30135"/>
        <dbReference type="ChEBI" id="CHEBI:15377"/>
        <dbReference type="ChEBI" id="CHEBI:15378"/>
        <dbReference type="ChEBI" id="CHEBI:18262"/>
        <dbReference type="ChEBI" id="CHEBI:57287"/>
        <dbReference type="ChEBI" id="CHEBI:57375"/>
    </reaction>
    <physiologicalReaction direction="left-to-right" evidence="15">
        <dbReference type="Rhea" id="RHEA:30136"/>
    </physiologicalReaction>
</comment>
<dbReference type="AlphaFoldDB" id="A0A9N9TGW0"/>
<evidence type="ECO:0000313" key="25">
    <source>
        <dbReference type="EMBL" id="CAG9857873.1"/>
    </source>
</evidence>
<comment type="catalytic activity">
    <reaction evidence="17">
        <text>a fatty acyl-CoA + H2O = a fatty acid + CoA + H(+)</text>
        <dbReference type="Rhea" id="RHEA:16781"/>
        <dbReference type="ChEBI" id="CHEBI:15377"/>
        <dbReference type="ChEBI" id="CHEBI:15378"/>
        <dbReference type="ChEBI" id="CHEBI:28868"/>
        <dbReference type="ChEBI" id="CHEBI:57287"/>
        <dbReference type="ChEBI" id="CHEBI:77636"/>
    </reaction>
    <physiologicalReaction direction="left-to-right" evidence="17">
        <dbReference type="Rhea" id="RHEA:16782"/>
    </physiologicalReaction>
</comment>
<evidence type="ECO:0000256" key="13">
    <source>
        <dbReference type="ARBA" id="ARBA00047588"/>
    </source>
</evidence>
<evidence type="ECO:0000256" key="6">
    <source>
        <dbReference type="ARBA" id="ARBA00022490"/>
    </source>
</evidence>
<comment type="catalytic activity">
    <reaction evidence="16">
        <text>hexanoyl-CoA + H2O = hexanoate + CoA + H(+)</text>
        <dbReference type="Rhea" id="RHEA:40115"/>
        <dbReference type="ChEBI" id="CHEBI:15377"/>
        <dbReference type="ChEBI" id="CHEBI:15378"/>
        <dbReference type="ChEBI" id="CHEBI:17120"/>
        <dbReference type="ChEBI" id="CHEBI:57287"/>
        <dbReference type="ChEBI" id="CHEBI:62620"/>
    </reaction>
    <physiologicalReaction direction="left-to-right" evidence="16">
        <dbReference type="Rhea" id="RHEA:40116"/>
    </physiologicalReaction>
</comment>
<dbReference type="NCBIfam" id="TIGR00369">
    <property type="entry name" value="unchar_dom_1"/>
    <property type="match status" value="1"/>
</dbReference>
<evidence type="ECO:0000256" key="21">
    <source>
        <dbReference type="ARBA" id="ARBA00075657"/>
    </source>
</evidence>
<evidence type="ECO:0000256" key="14">
    <source>
        <dbReference type="ARBA" id="ARBA00047969"/>
    </source>
</evidence>
<dbReference type="GO" id="GO:0005829">
    <property type="term" value="C:cytosol"/>
    <property type="evidence" value="ECO:0007669"/>
    <property type="project" value="UniProtKB-SubCell"/>
</dbReference>
<name>A0A9N9TGW0_PHYSR</name>
<evidence type="ECO:0000256" key="10">
    <source>
        <dbReference type="ARBA" id="ARBA00023128"/>
    </source>
</evidence>
<accession>A0A9N9TGW0</accession>
<keyword evidence="26" id="KW-1185">Reference proteome</keyword>
<dbReference type="InterPro" id="IPR003736">
    <property type="entry name" value="PAAI_dom"/>
</dbReference>
<gene>
    <name evidence="25" type="ORF">PHYEVI_LOCUS4272</name>
</gene>
<dbReference type="PANTHER" id="PTHR21660:SF1">
    <property type="entry name" value="ACYL-COENZYME A THIOESTERASE 13"/>
    <property type="match status" value="1"/>
</dbReference>
<evidence type="ECO:0000256" key="3">
    <source>
        <dbReference type="ARBA" id="ARBA00004186"/>
    </source>
</evidence>
<keyword evidence="10" id="KW-0496">Mitochondrion</keyword>
<protein>
    <recommendedName>
        <fullName evidence="20">Acyl-coenzyme A thioesterase 13</fullName>
    </recommendedName>
    <alternativeName>
        <fullName evidence="22">Hotdog-fold thioesterase superfamily member 2</fullName>
    </alternativeName>
    <alternativeName>
        <fullName evidence="21">Palmitoyl-CoA hydrolase</fullName>
    </alternativeName>
    <alternativeName>
        <fullName evidence="23">Thioesterase superfamily member 2</fullName>
    </alternativeName>
</protein>
<dbReference type="SUPFAM" id="SSF54637">
    <property type="entry name" value="Thioesterase/thiol ester dehydrase-isomerase"/>
    <property type="match status" value="1"/>
</dbReference>